<dbReference type="AlphaFoldDB" id="A0A4Z0WCC1"/>
<dbReference type="OrthoDB" id="9791237at2"/>
<dbReference type="SMART" id="SM00283">
    <property type="entry name" value="MA"/>
    <property type="match status" value="1"/>
</dbReference>
<comment type="subcellular location">
    <subcellularLocation>
        <location evidence="1">Membrane</location>
    </subcellularLocation>
</comment>
<dbReference type="PROSITE" id="PS50111">
    <property type="entry name" value="CHEMOTAXIS_TRANSDUC_2"/>
    <property type="match status" value="1"/>
</dbReference>
<protein>
    <submittedName>
        <fullName evidence="6">Methyl-accepting chemotaxis protein</fullName>
    </submittedName>
</protein>
<accession>A0A4Z0WCC1</accession>
<evidence type="ECO:0000259" key="5">
    <source>
        <dbReference type="PROSITE" id="PS50111"/>
    </source>
</evidence>
<evidence type="ECO:0000256" key="4">
    <source>
        <dbReference type="PROSITE-ProRule" id="PRU00284"/>
    </source>
</evidence>
<dbReference type="GO" id="GO:0004888">
    <property type="term" value="F:transmembrane signaling receptor activity"/>
    <property type="evidence" value="ECO:0007669"/>
    <property type="project" value="InterPro"/>
</dbReference>
<dbReference type="Gene3D" id="1.10.287.950">
    <property type="entry name" value="Methyl-accepting chemotaxis protein"/>
    <property type="match status" value="1"/>
</dbReference>
<dbReference type="GO" id="GO:0006935">
    <property type="term" value="P:chemotaxis"/>
    <property type="evidence" value="ECO:0007669"/>
    <property type="project" value="InterPro"/>
</dbReference>
<evidence type="ECO:0000313" key="7">
    <source>
        <dbReference type="Proteomes" id="UP000297475"/>
    </source>
</evidence>
<dbReference type="GO" id="GO:0016020">
    <property type="term" value="C:membrane"/>
    <property type="evidence" value="ECO:0007669"/>
    <property type="project" value="UniProtKB-SubCell"/>
</dbReference>
<comment type="caution">
    <text evidence="6">The sequence shown here is derived from an EMBL/GenBank/DDBJ whole genome shotgun (WGS) entry which is preliminary data.</text>
</comment>
<evidence type="ECO:0000256" key="2">
    <source>
        <dbReference type="ARBA" id="ARBA00023224"/>
    </source>
</evidence>
<keyword evidence="2 4" id="KW-0807">Transducer</keyword>
<dbReference type="EMBL" id="SRMF01000002">
    <property type="protein sequence ID" value="TGG94185.1"/>
    <property type="molecule type" value="Genomic_DNA"/>
</dbReference>
<organism evidence="6 7">
    <name type="scientific">Natronospirillum operosum</name>
    <dbReference type="NCBI Taxonomy" id="2759953"/>
    <lineage>
        <taxon>Bacteria</taxon>
        <taxon>Pseudomonadati</taxon>
        <taxon>Pseudomonadota</taxon>
        <taxon>Gammaproteobacteria</taxon>
        <taxon>Oceanospirillales</taxon>
        <taxon>Natronospirillaceae</taxon>
        <taxon>Natronospirillum</taxon>
    </lineage>
</organism>
<proteinExistence type="inferred from homology"/>
<dbReference type="Proteomes" id="UP000297475">
    <property type="component" value="Unassembled WGS sequence"/>
</dbReference>
<dbReference type="InterPro" id="IPR004089">
    <property type="entry name" value="MCPsignal_dom"/>
</dbReference>
<dbReference type="InterPro" id="IPR004090">
    <property type="entry name" value="Chemotax_Me-accpt_rcpt"/>
</dbReference>
<dbReference type="PANTHER" id="PTHR32089:SF112">
    <property type="entry name" value="LYSOZYME-LIKE PROTEIN-RELATED"/>
    <property type="match status" value="1"/>
</dbReference>
<feature type="domain" description="Methyl-accepting transducer" evidence="5">
    <location>
        <begin position="74"/>
        <end position="310"/>
    </location>
</feature>
<evidence type="ECO:0000313" key="6">
    <source>
        <dbReference type="EMBL" id="TGG94185.1"/>
    </source>
</evidence>
<name>A0A4Z0WCC1_9GAMM</name>
<evidence type="ECO:0000256" key="3">
    <source>
        <dbReference type="ARBA" id="ARBA00029447"/>
    </source>
</evidence>
<dbReference type="Pfam" id="PF00015">
    <property type="entry name" value="MCPsignal"/>
    <property type="match status" value="1"/>
</dbReference>
<keyword evidence="7" id="KW-1185">Reference proteome</keyword>
<reference evidence="6 7" key="1">
    <citation type="submission" date="2019-04" db="EMBL/GenBank/DDBJ databases">
        <title>Natronospirillum operosus gen. nov., sp. nov., a haloalkaliphilic satellite isolated from decaying biomass of laboratory culture of cyanobacterium Geitlerinema sp. and proposal of Natronospirillaceae fam. nov. and Saccharospirillaceae fam. nov.</title>
        <authorList>
            <person name="Kevbrin V."/>
            <person name="Boltyanskaya Y."/>
            <person name="Koziaeva V."/>
            <person name="Grouzdev D.S."/>
            <person name="Park M."/>
            <person name="Cho J."/>
        </authorList>
    </citation>
    <scope>NUCLEOTIDE SEQUENCE [LARGE SCALE GENOMIC DNA]</scope>
    <source>
        <strain evidence="6 7">G-116</strain>
    </source>
</reference>
<gene>
    <name evidence="6" type="ORF">E4656_08425</name>
</gene>
<dbReference type="PANTHER" id="PTHR32089">
    <property type="entry name" value="METHYL-ACCEPTING CHEMOTAXIS PROTEIN MCPB"/>
    <property type="match status" value="1"/>
</dbReference>
<dbReference type="RefSeq" id="WP_135482753.1">
    <property type="nucleotide sequence ID" value="NZ_SRMF01000002.1"/>
</dbReference>
<dbReference type="SUPFAM" id="SSF58104">
    <property type="entry name" value="Methyl-accepting chemotaxis protein (MCP) signaling domain"/>
    <property type="match status" value="1"/>
</dbReference>
<sequence length="527" mass="58787">MSDSAMRRKAAAYTEAGLSRLWNRFRSAASQAQPDLTDLSADTAVDWLPASALRQRHRRLLDRLRGTLGYLRAHSVRVAVESTRLRKVTQQAHASADRQEEFSELIVTSSSETATALEDITERTATISELNSRNMDTVRDSNRSLNQVAERIGTTTDLIDGFKGTVTGLNDSSTRIRDILELVQGFSSRTNLLALNAAIEAARAGEHGRGFAVVAEEVRDLSEKVASATDDIAGIIDAMSQQVQQTEQGTAELLDHNAETQRLVQGATEQFDHMVQGLETTHDDLLAIGSSIEQISVTNREIHRRSGDIQTLGRDLAAEIRQSDNHSASLREATEETLGLLADYRTGSGRLEEVLDQRRQLQAWFEQQLAQLQTEGVPVFDRDYVPVPDTDPQQFLTRYVEAFKSAFQQAVDDSKRAFPGTAYSLIVDINGYLAVHHAEVSRPPTGDPAQDLLYSRDQRQYFSNETEQRRARNTRPFLLQTYIRDTGEILNDISLPLYINGEHWGALVMGFDPELILEDNRETETAS</sequence>
<dbReference type="PRINTS" id="PR00260">
    <property type="entry name" value="CHEMTRNSDUCR"/>
</dbReference>
<evidence type="ECO:0000256" key="1">
    <source>
        <dbReference type="ARBA" id="ARBA00004370"/>
    </source>
</evidence>
<dbReference type="GO" id="GO:0007165">
    <property type="term" value="P:signal transduction"/>
    <property type="evidence" value="ECO:0007669"/>
    <property type="project" value="UniProtKB-KW"/>
</dbReference>
<comment type="similarity">
    <text evidence="3">Belongs to the methyl-accepting chemotaxis (MCP) protein family.</text>
</comment>